<accession>A0A847VCB8</accession>
<proteinExistence type="predicted"/>
<protein>
    <submittedName>
        <fullName evidence="1">Uncharacterized protein</fullName>
    </submittedName>
</protein>
<evidence type="ECO:0000313" key="1">
    <source>
        <dbReference type="EMBL" id="NLZ24206.1"/>
    </source>
</evidence>
<dbReference type="Proteomes" id="UP000564033">
    <property type="component" value="Unassembled WGS sequence"/>
</dbReference>
<name>A0A847VCB8_9BACT</name>
<gene>
    <name evidence="1" type="ORF">GX888_00440</name>
</gene>
<evidence type="ECO:0000313" key="2">
    <source>
        <dbReference type="Proteomes" id="UP000564033"/>
    </source>
</evidence>
<comment type="caution">
    <text evidence="1">The sequence shown here is derived from an EMBL/GenBank/DDBJ whole genome shotgun (WGS) entry which is preliminary data.</text>
</comment>
<reference evidence="1 2" key="1">
    <citation type="journal article" date="2020" name="Biotechnol. Biofuels">
        <title>New insights from the biogas microbiome by comprehensive genome-resolved metagenomics of nearly 1600 species originating from multiple anaerobic digesters.</title>
        <authorList>
            <person name="Campanaro S."/>
            <person name="Treu L."/>
            <person name="Rodriguez-R L.M."/>
            <person name="Kovalovszki A."/>
            <person name="Ziels R.M."/>
            <person name="Maus I."/>
            <person name="Zhu X."/>
            <person name="Kougias P.G."/>
            <person name="Basile A."/>
            <person name="Luo G."/>
            <person name="Schluter A."/>
            <person name="Konstantinidis K.T."/>
            <person name="Angelidaki I."/>
        </authorList>
    </citation>
    <scope>NUCLEOTIDE SEQUENCE [LARGE SCALE GENOMIC DNA]</scope>
    <source>
        <strain evidence="1">AS19jrsBPTG_9</strain>
    </source>
</reference>
<organism evidence="1 2">
    <name type="scientific">Candidatus Dojkabacteria bacterium</name>
    <dbReference type="NCBI Taxonomy" id="2099670"/>
    <lineage>
        <taxon>Bacteria</taxon>
        <taxon>Candidatus Dojkabacteria</taxon>
    </lineage>
</organism>
<dbReference type="EMBL" id="JAAZIL010000010">
    <property type="protein sequence ID" value="NLZ24206.1"/>
    <property type="molecule type" value="Genomic_DNA"/>
</dbReference>
<sequence>MRLLNLLFRTDNVWSFDRLKTYILKLRESNVYPFAENLPQGLTFPKDFWNDLIKIFRDTNTDGLERAFSVFWADGEVIFTKVKTGSDRMVKSGGAIQVKYSQHPTKGYYARKDLFVDGKLTKKRDVYHKSIPKSIEIQYLFNIHTHPKHTTKRGDTYYNFFSVQDIKSLISSKAIITGLVTDKLWILIRTDKSPSSVDDIPEVLLTPEYVEKKLHMRLYEGDFRMPVNRYQKKK</sequence>
<dbReference type="AlphaFoldDB" id="A0A847VCB8"/>